<dbReference type="PROSITE" id="PS50005">
    <property type="entry name" value="TPR"/>
    <property type="match status" value="1"/>
</dbReference>
<dbReference type="PROSITE" id="PS50104">
    <property type="entry name" value="TIR"/>
    <property type="match status" value="1"/>
</dbReference>
<dbReference type="SUPFAM" id="SSF48452">
    <property type="entry name" value="TPR-like"/>
    <property type="match status" value="1"/>
</dbReference>
<dbReference type="SMART" id="SM00255">
    <property type="entry name" value="TIR"/>
    <property type="match status" value="1"/>
</dbReference>
<protein>
    <submittedName>
        <fullName evidence="3">TIR domain-containing protein</fullName>
    </submittedName>
</protein>
<evidence type="ECO:0000259" key="2">
    <source>
        <dbReference type="PROSITE" id="PS50104"/>
    </source>
</evidence>
<feature type="repeat" description="TPR" evidence="1">
    <location>
        <begin position="479"/>
        <end position="512"/>
    </location>
</feature>
<keyword evidence="1" id="KW-0802">TPR repeat</keyword>
<dbReference type="RefSeq" id="WP_249914623.1">
    <property type="nucleotide sequence ID" value="NZ_JAMGBB010000001.1"/>
</dbReference>
<reference evidence="3" key="1">
    <citation type="submission" date="2022-05" db="EMBL/GenBank/DDBJ databases">
        <authorList>
            <person name="Jo J.-H."/>
            <person name="Im W.-T."/>
        </authorList>
    </citation>
    <scope>NUCLEOTIDE SEQUENCE</scope>
    <source>
        <strain evidence="3">RB56-2</strain>
    </source>
</reference>
<dbReference type="InterPro" id="IPR019734">
    <property type="entry name" value="TPR_rpt"/>
</dbReference>
<dbReference type="Gene3D" id="1.25.40.10">
    <property type="entry name" value="Tetratricopeptide repeat domain"/>
    <property type="match status" value="2"/>
</dbReference>
<gene>
    <name evidence="3" type="ORF">LZ518_03365</name>
</gene>
<organism evidence="3 4">
    <name type="scientific">Sphingomonas brevis</name>
    <dbReference type="NCBI Taxonomy" id="2908206"/>
    <lineage>
        <taxon>Bacteria</taxon>
        <taxon>Pseudomonadati</taxon>
        <taxon>Pseudomonadota</taxon>
        <taxon>Alphaproteobacteria</taxon>
        <taxon>Sphingomonadales</taxon>
        <taxon>Sphingomonadaceae</taxon>
        <taxon>Sphingomonas</taxon>
    </lineage>
</organism>
<dbReference type="InterPro" id="IPR011990">
    <property type="entry name" value="TPR-like_helical_dom_sf"/>
</dbReference>
<dbReference type="InterPro" id="IPR000157">
    <property type="entry name" value="TIR_dom"/>
</dbReference>
<evidence type="ECO:0000256" key="1">
    <source>
        <dbReference type="PROSITE-ProRule" id="PRU00339"/>
    </source>
</evidence>
<name>A0ABT0S702_9SPHN</name>
<dbReference type="EMBL" id="JAMGBB010000001">
    <property type="protein sequence ID" value="MCL6740175.1"/>
    <property type="molecule type" value="Genomic_DNA"/>
</dbReference>
<comment type="caution">
    <text evidence="3">The sequence shown here is derived from an EMBL/GenBank/DDBJ whole genome shotgun (WGS) entry which is preliminary data.</text>
</comment>
<dbReference type="Pfam" id="PF13432">
    <property type="entry name" value="TPR_16"/>
    <property type="match status" value="2"/>
</dbReference>
<keyword evidence="4" id="KW-1185">Reference proteome</keyword>
<evidence type="ECO:0000313" key="3">
    <source>
        <dbReference type="EMBL" id="MCL6740175.1"/>
    </source>
</evidence>
<dbReference type="Gene3D" id="3.40.50.10140">
    <property type="entry name" value="Toll/interleukin-1 receptor homology (TIR) domain"/>
    <property type="match status" value="1"/>
</dbReference>
<dbReference type="PANTHER" id="PTHR12558">
    <property type="entry name" value="CELL DIVISION CYCLE 16,23,27"/>
    <property type="match status" value="1"/>
</dbReference>
<dbReference type="Gene3D" id="3.40.50.10070">
    <property type="entry name" value="TolB, N-terminal domain"/>
    <property type="match status" value="1"/>
</dbReference>
<proteinExistence type="predicted"/>
<dbReference type="Proteomes" id="UP001165383">
    <property type="component" value="Unassembled WGS sequence"/>
</dbReference>
<dbReference type="InterPro" id="IPR035897">
    <property type="entry name" value="Toll_tir_struct_dom_sf"/>
</dbReference>
<dbReference type="Pfam" id="PF13676">
    <property type="entry name" value="TIR_2"/>
    <property type="match status" value="1"/>
</dbReference>
<dbReference type="PANTHER" id="PTHR12558:SF33">
    <property type="entry name" value="BLL7664 PROTEIN"/>
    <property type="match status" value="1"/>
</dbReference>
<sequence length="586" mass="64824">MADVFVSYARPDELLAERVAESLRADGYTVWRDDELPAHRPYAQVIEERLKDAKAVVVLWSARSATSQWVRAEADAARSLGTLIQATLDQTTPPMPFNQVQCADLSKWKGETESAGWRKVLASVTELAGSSVRPDDFAAGPSQGERSVCVLPFANMSGDAEQEYFSDGISEDITTDLSKISALTVIARNTAFTFKGQAVDVCEIARKLGVSHVLEGSVRKAAGRVRITAQLIDGKSGSHVWAERYDRDLTDIFAIQDEISKAIVAALRLKLLPEERTAIEQRGTLNVDAYNLYLMARKYWITGDFGDRRREDRVIRLTKRALEIDPDYPQALALMGLAQANLFYAYSGNEGMDDGLVAAERALSLDPSIAEAHLPRAWHLALRGQHDEADAEIETALRLNPDCWEANKEAARIFYRRGKLDEAIGLLRKATELADSDFHSLGMLTAAYLARGDHQLVRASAEKMVPLIEQVLVRDPDNGAALAFVALSYAALGQLDRAREYVDRAMLLDPDNLYMRYNLAWPLIAFFQDKEAALDLLEPAFAKAGRNLISLALADRNLDPLRDDPRFQQMLAAASDRVGLPSSING</sequence>
<feature type="domain" description="TIR" evidence="2">
    <location>
        <begin position="1"/>
        <end position="124"/>
    </location>
</feature>
<accession>A0ABT0S702</accession>
<dbReference type="SUPFAM" id="SSF52200">
    <property type="entry name" value="Toll/Interleukin receptor TIR domain"/>
    <property type="match status" value="1"/>
</dbReference>
<dbReference type="SMART" id="SM00028">
    <property type="entry name" value="TPR"/>
    <property type="match status" value="4"/>
</dbReference>
<evidence type="ECO:0000313" key="4">
    <source>
        <dbReference type="Proteomes" id="UP001165383"/>
    </source>
</evidence>